<comment type="caution">
    <text evidence="2">The sequence shown here is derived from an EMBL/GenBank/DDBJ whole genome shotgun (WGS) entry which is preliminary data.</text>
</comment>
<evidence type="ECO:0000313" key="3">
    <source>
        <dbReference type="Proteomes" id="UP000792457"/>
    </source>
</evidence>
<evidence type="ECO:0000256" key="1">
    <source>
        <dbReference type="SAM" id="MobiDB-lite"/>
    </source>
</evidence>
<accession>A0A8K0K8B9</accession>
<sequence length="140" mass="15635">MGLCQPLCCVPSTVATALSISSSVFTRPLVRRGSARGCGRKGSCGVLRIREFVQEKGRSGLRGRGGSPSLLDRRKGQRENRKREEDEERKGKEKKQGNSRTEGEKVRKEIGKKTGILARNRKEGGRKGRKAEDVRKKEQR</sequence>
<feature type="region of interest" description="Disordered" evidence="1">
    <location>
        <begin position="55"/>
        <end position="140"/>
    </location>
</feature>
<proteinExistence type="predicted"/>
<reference evidence="2" key="1">
    <citation type="submission" date="2013-04" db="EMBL/GenBank/DDBJ databases">
        <authorList>
            <person name="Qu J."/>
            <person name="Murali S.C."/>
            <person name="Bandaranaike D."/>
            <person name="Bellair M."/>
            <person name="Blankenburg K."/>
            <person name="Chao H."/>
            <person name="Dinh H."/>
            <person name="Doddapaneni H."/>
            <person name="Downs B."/>
            <person name="Dugan-Rocha S."/>
            <person name="Elkadiri S."/>
            <person name="Gnanaolivu R.D."/>
            <person name="Hernandez B."/>
            <person name="Javaid M."/>
            <person name="Jayaseelan J.C."/>
            <person name="Lee S."/>
            <person name="Li M."/>
            <person name="Ming W."/>
            <person name="Munidasa M."/>
            <person name="Muniz J."/>
            <person name="Nguyen L."/>
            <person name="Ongeri F."/>
            <person name="Osuji N."/>
            <person name="Pu L.-L."/>
            <person name="Puazo M."/>
            <person name="Qu C."/>
            <person name="Quiroz J."/>
            <person name="Raj R."/>
            <person name="Weissenberger G."/>
            <person name="Xin Y."/>
            <person name="Zou X."/>
            <person name="Han Y."/>
            <person name="Richards S."/>
            <person name="Worley K."/>
            <person name="Muzny D."/>
            <person name="Gibbs R."/>
        </authorList>
    </citation>
    <scope>NUCLEOTIDE SEQUENCE</scope>
    <source>
        <strain evidence="2">Sampled in the wild</strain>
    </source>
</reference>
<dbReference type="Proteomes" id="UP000792457">
    <property type="component" value="Unassembled WGS sequence"/>
</dbReference>
<name>A0A8K0K8B9_LADFU</name>
<evidence type="ECO:0000313" key="2">
    <source>
        <dbReference type="EMBL" id="KAG8230364.1"/>
    </source>
</evidence>
<feature type="compositionally biased region" description="Basic and acidic residues" evidence="1">
    <location>
        <begin position="71"/>
        <end position="112"/>
    </location>
</feature>
<feature type="compositionally biased region" description="Basic and acidic residues" evidence="1">
    <location>
        <begin position="120"/>
        <end position="140"/>
    </location>
</feature>
<organism evidence="2 3">
    <name type="scientific">Ladona fulva</name>
    <name type="common">Scarce chaser dragonfly</name>
    <name type="synonym">Libellula fulva</name>
    <dbReference type="NCBI Taxonomy" id="123851"/>
    <lineage>
        <taxon>Eukaryota</taxon>
        <taxon>Metazoa</taxon>
        <taxon>Ecdysozoa</taxon>
        <taxon>Arthropoda</taxon>
        <taxon>Hexapoda</taxon>
        <taxon>Insecta</taxon>
        <taxon>Pterygota</taxon>
        <taxon>Palaeoptera</taxon>
        <taxon>Odonata</taxon>
        <taxon>Epiprocta</taxon>
        <taxon>Anisoptera</taxon>
        <taxon>Libelluloidea</taxon>
        <taxon>Libellulidae</taxon>
        <taxon>Ladona</taxon>
    </lineage>
</organism>
<protein>
    <submittedName>
        <fullName evidence="2">Uncharacterized protein</fullName>
    </submittedName>
</protein>
<keyword evidence="3" id="KW-1185">Reference proteome</keyword>
<dbReference type="AlphaFoldDB" id="A0A8K0K8B9"/>
<dbReference type="EMBL" id="KZ308481">
    <property type="protein sequence ID" value="KAG8230364.1"/>
    <property type="molecule type" value="Genomic_DNA"/>
</dbReference>
<reference evidence="2" key="2">
    <citation type="submission" date="2017-10" db="EMBL/GenBank/DDBJ databases">
        <title>Ladona fulva Genome sequencing and assembly.</title>
        <authorList>
            <person name="Murali S."/>
            <person name="Richards S."/>
            <person name="Bandaranaike D."/>
            <person name="Bellair M."/>
            <person name="Blankenburg K."/>
            <person name="Chao H."/>
            <person name="Dinh H."/>
            <person name="Doddapaneni H."/>
            <person name="Dugan-Rocha S."/>
            <person name="Elkadiri S."/>
            <person name="Gnanaolivu R."/>
            <person name="Hernandez B."/>
            <person name="Skinner E."/>
            <person name="Javaid M."/>
            <person name="Lee S."/>
            <person name="Li M."/>
            <person name="Ming W."/>
            <person name="Munidasa M."/>
            <person name="Muniz J."/>
            <person name="Nguyen L."/>
            <person name="Hughes D."/>
            <person name="Osuji N."/>
            <person name="Pu L.-L."/>
            <person name="Puazo M."/>
            <person name="Qu C."/>
            <person name="Quiroz J."/>
            <person name="Raj R."/>
            <person name="Weissenberger G."/>
            <person name="Xin Y."/>
            <person name="Zou X."/>
            <person name="Han Y."/>
            <person name="Worley K."/>
            <person name="Muzny D."/>
            <person name="Gibbs R."/>
        </authorList>
    </citation>
    <scope>NUCLEOTIDE SEQUENCE</scope>
    <source>
        <strain evidence="2">Sampled in the wild</strain>
    </source>
</reference>
<gene>
    <name evidence="2" type="ORF">J437_LFUL011045</name>
</gene>